<evidence type="ECO:0000313" key="5">
    <source>
        <dbReference type="Proteomes" id="UP001369086"/>
    </source>
</evidence>
<reference evidence="4 5" key="1">
    <citation type="submission" date="2021-05" db="EMBL/GenBank/DDBJ databases">
        <authorList>
            <person name="Zahm M."/>
            <person name="Klopp C."/>
            <person name="Cabau C."/>
            <person name="Kuhl H."/>
            <person name="Suciu R."/>
            <person name="Ciorpac M."/>
            <person name="Holostenco D."/>
            <person name="Gessner J."/>
            <person name="Wuertz S."/>
            <person name="Hohne C."/>
            <person name="Stock M."/>
            <person name="Gislard M."/>
            <person name="Lluch J."/>
            <person name="Milhes M."/>
            <person name="Lampietro C."/>
            <person name="Lopez Roques C."/>
            <person name="Donnadieu C."/>
            <person name="Du K."/>
            <person name="Schartl M."/>
            <person name="Guiguen Y."/>
        </authorList>
    </citation>
    <scope>NUCLEOTIDE SEQUENCE [LARGE SCALE GENOMIC DNA]</scope>
    <source>
        <strain evidence="4">Hh-F2</strain>
        <tissue evidence="4">Blood</tissue>
    </source>
</reference>
<dbReference type="SUPFAM" id="SSF57756">
    <property type="entry name" value="Retrovirus zinc finger-like domains"/>
    <property type="match status" value="1"/>
</dbReference>
<feature type="non-terminal residue" evidence="4">
    <location>
        <position position="1"/>
    </location>
</feature>
<dbReference type="InterPro" id="IPR036875">
    <property type="entry name" value="Znf_CCHC_sf"/>
</dbReference>
<keyword evidence="5" id="KW-1185">Reference proteome</keyword>
<dbReference type="PROSITE" id="PS50158">
    <property type="entry name" value="ZF_CCHC"/>
    <property type="match status" value="1"/>
</dbReference>
<keyword evidence="1" id="KW-0479">Metal-binding</keyword>
<keyword evidence="1" id="KW-0862">Zinc</keyword>
<comment type="caution">
    <text evidence="4">The sequence shown here is derived from an EMBL/GenBank/DDBJ whole genome shotgun (WGS) entry which is preliminary data.</text>
</comment>
<dbReference type="EMBL" id="JAHFZB010000002">
    <property type="protein sequence ID" value="KAK6493062.1"/>
    <property type="molecule type" value="Genomic_DNA"/>
</dbReference>
<evidence type="ECO:0000259" key="3">
    <source>
        <dbReference type="PROSITE" id="PS50158"/>
    </source>
</evidence>
<sequence length="373" mass="41266">LFIYLFKGVSGLSRRHGFKCSPDDNVSIEDVLLAVGENIGYSNIKSASQMNKAIVVFLNDEQLVHRVVVEGLTIKEKFVSVLPLSSPTGPTVILSNVPPFIENEKLARELARYGKLMSPIKPILLGCKHPEVKYVLSFRRQAFVLLNDSNSAIDVSWSFNINGVNHTVFANNELMKCFQCGKQGHLRKFCPDKTGDREGGDNGEPSGVVAEPQGVEKPIQLKKAGPAPFSSQSERKACVSTGATPGNEAAIKVVDSMPDKVAAAGKEDAEEGSVMWEDVEEEELSDTSLMMMDETLTSPQGRSKVYSVEQIVSFLNKTKGVRGVVQKEYFPNDQLFIYSSKIAMRKATLNELDQKQRYRLKKRVSERTKGKND</sequence>
<organism evidence="4 5">
    <name type="scientific">Huso huso</name>
    <name type="common">Beluga</name>
    <name type="synonym">Acipenser huso</name>
    <dbReference type="NCBI Taxonomy" id="61971"/>
    <lineage>
        <taxon>Eukaryota</taxon>
        <taxon>Metazoa</taxon>
        <taxon>Chordata</taxon>
        <taxon>Craniata</taxon>
        <taxon>Vertebrata</taxon>
        <taxon>Euteleostomi</taxon>
        <taxon>Actinopterygii</taxon>
        <taxon>Chondrostei</taxon>
        <taxon>Acipenseriformes</taxon>
        <taxon>Acipenseridae</taxon>
        <taxon>Huso</taxon>
    </lineage>
</organism>
<feature type="region of interest" description="Disordered" evidence="2">
    <location>
        <begin position="191"/>
        <end position="215"/>
    </location>
</feature>
<evidence type="ECO:0000313" key="4">
    <source>
        <dbReference type="EMBL" id="KAK6493062.1"/>
    </source>
</evidence>
<evidence type="ECO:0000256" key="1">
    <source>
        <dbReference type="PROSITE-ProRule" id="PRU00047"/>
    </source>
</evidence>
<gene>
    <name evidence="4" type="ORF">HHUSO_G2538</name>
</gene>
<dbReference type="Proteomes" id="UP001369086">
    <property type="component" value="Unassembled WGS sequence"/>
</dbReference>
<keyword evidence="1" id="KW-0863">Zinc-finger</keyword>
<feature type="compositionally biased region" description="Basic and acidic residues" evidence="2">
    <location>
        <begin position="191"/>
        <end position="200"/>
    </location>
</feature>
<dbReference type="InterPro" id="IPR001878">
    <property type="entry name" value="Znf_CCHC"/>
</dbReference>
<evidence type="ECO:0000256" key="2">
    <source>
        <dbReference type="SAM" id="MobiDB-lite"/>
    </source>
</evidence>
<feature type="domain" description="CCHC-type" evidence="3">
    <location>
        <begin position="176"/>
        <end position="192"/>
    </location>
</feature>
<name>A0ABR1A7J9_HUSHU</name>
<protein>
    <recommendedName>
        <fullName evidence="3">CCHC-type domain-containing protein</fullName>
    </recommendedName>
</protein>
<accession>A0ABR1A7J9</accession>
<feature type="region of interest" description="Disordered" evidence="2">
    <location>
        <begin position="223"/>
        <end position="242"/>
    </location>
</feature>
<proteinExistence type="predicted"/>